<evidence type="ECO:0000313" key="2">
    <source>
        <dbReference type="EMBL" id="SIQ25589.1"/>
    </source>
</evidence>
<dbReference type="OrthoDB" id="9895964at2"/>
<feature type="transmembrane region" description="Helical" evidence="1">
    <location>
        <begin position="21"/>
        <end position="41"/>
    </location>
</feature>
<accession>A0A1N6R9R5</accession>
<dbReference type="RefSeq" id="WP_143559132.1">
    <property type="nucleotide sequence ID" value="NZ_FTMS01000006.1"/>
</dbReference>
<dbReference type="Proteomes" id="UP000186400">
    <property type="component" value="Unassembled WGS sequence"/>
</dbReference>
<organism evidence="2 3">
    <name type="scientific">Alkalispirochaeta americana</name>
    <dbReference type="NCBI Taxonomy" id="159291"/>
    <lineage>
        <taxon>Bacteria</taxon>
        <taxon>Pseudomonadati</taxon>
        <taxon>Spirochaetota</taxon>
        <taxon>Spirochaetia</taxon>
        <taxon>Spirochaetales</taxon>
        <taxon>Spirochaetaceae</taxon>
        <taxon>Alkalispirochaeta</taxon>
    </lineage>
</organism>
<dbReference type="STRING" id="159291.SAMN05920897_10618"/>
<evidence type="ECO:0008006" key="4">
    <source>
        <dbReference type="Google" id="ProtNLM"/>
    </source>
</evidence>
<keyword evidence="1" id="KW-1133">Transmembrane helix</keyword>
<keyword evidence="1" id="KW-0472">Membrane</keyword>
<protein>
    <recommendedName>
        <fullName evidence="4">PH domain-containing protein</fullName>
    </recommendedName>
</protein>
<sequence length="176" mass="19888">MNCHKGNLMDEGTPIYGHSRGYRMLSAVALAGALLSITTLVNSSRPLLPYGGAAVAFSVLFLFSWYQAARRSVVMTIREDGFALCDPAVALGMLRFEEIQEIRIYATLDRPKVAFQVREPRTLRCREPWLLRLALFPLWTLRRYQIVLELDRFNDQIMAIKTTALKAGIPVVSELV</sequence>
<proteinExistence type="predicted"/>
<reference evidence="2 3" key="1">
    <citation type="submission" date="2017-01" db="EMBL/GenBank/DDBJ databases">
        <authorList>
            <person name="Mah S.A."/>
            <person name="Swanson W.J."/>
            <person name="Moy G.W."/>
            <person name="Vacquier V.D."/>
        </authorList>
    </citation>
    <scope>NUCLEOTIDE SEQUENCE [LARGE SCALE GENOMIC DNA]</scope>
    <source>
        <strain evidence="2 3">ASpG1</strain>
    </source>
</reference>
<feature type="transmembrane region" description="Helical" evidence="1">
    <location>
        <begin position="47"/>
        <end position="66"/>
    </location>
</feature>
<dbReference type="EMBL" id="FTMS01000006">
    <property type="protein sequence ID" value="SIQ25589.1"/>
    <property type="molecule type" value="Genomic_DNA"/>
</dbReference>
<evidence type="ECO:0000256" key="1">
    <source>
        <dbReference type="SAM" id="Phobius"/>
    </source>
</evidence>
<keyword evidence="3" id="KW-1185">Reference proteome</keyword>
<gene>
    <name evidence="2" type="ORF">SAMN05920897_10618</name>
</gene>
<keyword evidence="1" id="KW-0812">Transmembrane</keyword>
<name>A0A1N6R9R5_9SPIO</name>
<evidence type="ECO:0000313" key="3">
    <source>
        <dbReference type="Proteomes" id="UP000186400"/>
    </source>
</evidence>
<dbReference type="AlphaFoldDB" id="A0A1N6R9R5"/>